<evidence type="ECO:0000313" key="1">
    <source>
        <dbReference type="EMBL" id="KAF2473810.1"/>
    </source>
</evidence>
<reference evidence="1" key="1">
    <citation type="journal article" date="2020" name="Stud. Mycol.">
        <title>101 Dothideomycetes genomes: a test case for predicting lifestyles and emergence of pathogens.</title>
        <authorList>
            <person name="Haridas S."/>
            <person name="Albert R."/>
            <person name="Binder M."/>
            <person name="Bloem J."/>
            <person name="Labutti K."/>
            <person name="Salamov A."/>
            <person name="Andreopoulos B."/>
            <person name="Baker S."/>
            <person name="Barry K."/>
            <person name="Bills G."/>
            <person name="Bluhm B."/>
            <person name="Cannon C."/>
            <person name="Castanera R."/>
            <person name="Culley D."/>
            <person name="Daum C."/>
            <person name="Ezra D."/>
            <person name="Gonzalez J."/>
            <person name="Henrissat B."/>
            <person name="Kuo A."/>
            <person name="Liang C."/>
            <person name="Lipzen A."/>
            <person name="Lutzoni F."/>
            <person name="Magnuson J."/>
            <person name="Mondo S."/>
            <person name="Nolan M."/>
            <person name="Ohm R."/>
            <person name="Pangilinan J."/>
            <person name="Park H.-J."/>
            <person name="Ramirez L."/>
            <person name="Alfaro M."/>
            <person name="Sun H."/>
            <person name="Tritt A."/>
            <person name="Yoshinaga Y."/>
            <person name="Zwiers L.-H."/>
            <person name="Turgeon B."/>
            <person name="Goodwin S."/>
            <person name="Spatafora J."/>
            <person name="Crous P."/>
            <person name="Grigoriev I."/>
        </authorList>
    </citation>
    <scope>NUCLEOTIDE SEQUENCE</scope>
    <source>
        <strain evidence="1">ATCC 200398</strain>
    </source>
</reference>
<gene>
    <name evidence="1" type="ORF">BDR25DRAFT_125318</name>
</gene>
<organism evidence="1 2">
    <name type="scientific">Lindgomyces ingoldianus</name>
    <dbReference type="NCBI Taxonomy" id="673940"/>
    <lineage>
        <taxon>Eukaryota</taxon>
        <taxon>Fungi</taxon>
        <taxon>Dikarya</taxon>
        <taxon>Ascomycota</taxon>
        <taxon>Pezizomycotina</taxon>
        <taxon>Dothideomycetes</taxon>
        <taxon>Pleosporomycetidae</taxon>
        <taxon>Pleosporales</taxon>
        <taxon>Lindgomycetaceae</taxon>
        <taxon>Lindgomyces</taxon>
    </lineage>
</organism>
<keyword evidence="2" id="KW-1185">Reference proteome</keyword>
<dbReference type="EMBL" id="MU003499">
    <property type="protein sequence ID" value="KAF2473810.1"/>
    <property type="molecule type" value="Genomic_DNA"/>
</dbReference>
<accession>A0ACB6R669</accession>
<protein>
    <submittedName>
        <fullName evidence="1">Uncharacterized protein</fullName>
    </submittedName>
</protein>
<comment type="caution">
    <text evidence="1">The sequence shown here is derived from an EMBL/GenBank/DDBJ whole genome shotgun (WGS) entry which is preliminary data.</text>
</comment>
<proteinExistence type="predicted"/>
<name>A0ACB6R669_9PLEO</name>
<dbReference type="Proteomes" id="UP000799755">
    <property type="component" value="Unassembled WGS sequence"/>
</dbReference>
<evidence type="ECO:0000313" key="2">
    <source>
        <dbReference type="Proteomes" id="UP000799755"/>
    </source>
</evidence>
<sequence>MSQVPGTPLRRSTRLSVARSVVTSVAETTATQSRAATNRRKGPLPKVQAQQSHAYGSAGRLATAQDLTVPNSGFAQAFGAQRDNAVARDEERPSGRGSSPASSSSIPIIVKQYARDSRSPARAPSRSPPLESNDEFEENANGSGIAGSASPSINSGSPTPSYVNTTKSFGMVHEAGMTAAPAVQLNGTPCALPHPIHDGNEDGNADTHPHKSYFFLLLMTFMLGCFAVGFLAIPGVPSINTTESSAISMLSAINYRIVYTWNGIKNAIMPQVDGGNTEPGVTYGYDLSHRVANVEKSLANLDGTLTRFSEYLPPAIVLRRNKKGHLEIPDEFWRALESKLNSEGLKNPTITSDVNWIDFLSKNQAKITQLIRHELNNDTRQSTLEIIQRKEFLDLLHLEYTKISDRVDRKIAEANKAFSKEAKTAARQIASKAFLDQIRFDALAYSNLVANAEISLRKVNFFSPGLGARVDPYKTSSTFVDSSSLQSSTYRRLLSLQIRRPPVSALEKWDEPGECWCAAPTDGKTGLAQLAVNLGQNMIPKQVTVEHLPKEASLDVGSAPKDMELWVETDVSVEDLGCSEGPKGWACLGKFKYNVHGSNHVQTFNLDIDLSAPVSKTLVRVTSTWGASYSCLYRLRLHGDRA</sequence>